<proteinExistence type="predicted"/>
<evidence type="ECO:0000259" key="2">
    <source>
        <dbReference type="Pfam" id="PF07670"/>
    </source>
</evidence>
<feature type="transmembrane region" description="Helical" evidence="1">
    <location>
        <begin position="47"/>
        <end position="70"/>
    </location>
</feature>
<gene>
    <name evidence="3" type="primary">ylbJ</name>
    <name evidence="3" type="ORF">CON65_02630</name>
</gene>
<dbReference type="RefSeq" id="WP_097895053.1">
    <property type="nucleotide sequence ID" value="NZ_NVOR01000007.1"/>
</dbReference>
<accession>A0AA91VFC9</accession>
<keyword evidence="1" id="KW-0472">Membrane</keyword>
<feature type="transmembrane region" description="Helical" evidence="1">
    <location>
        <begin position="146"/>
        <end position="168"/>
    </location>
</feature>
<dbReference type="AlphaFoldDB" id="A0AA91VFC9"/>
<keyword evidence="1" id="KW-0812">Transmembrane</keyword>
<organism evidence="3 4">
    <name type="scientific">Bacillus pseudomycoides</name>
    <dbReference type="NCBI Taxonomy" id="64104"/>
    <lineage>
        <taxon>Bacteria</taxon>
        <taxon>Bacillati</taxon>
        <taxon>Bacillota</taxon>
        <taxon>Bacilli</taxon>
        <taxon>Bacillales</taxon>
        <taxon>Bacillaceae</taxon>
        <taxon>Bacillus</taxon>
        <taxon>Bacillus cereus group</taxon>
    </lineage>
</organism>
<feature type="transmembrane region" description="Helical" evidence="1">
    <location>
        <begin position="207"/>
        <end position="229"/>
    </location>
</feature>
<keyword evidence="1" id="KW-1133">Transmembrane helix</keyword>
<feature type="transmembrane region" description="Helical" evidence="1">
    <location>
        <begin position="374"/>
        <end position="399"/>
    </location>
</feature>
<evidence type="ECO:0000313" key="3">
    <source>
        <dbReference type="EMBL" id="PED84346.1"/>
    </source>
</evidence>
<dbReference type="InterPro" id="IPR014226">
    <property type="entry name" value="Spore_IM_YlbJ"/>
</dbReference>
<protein>
    <submittedName>
        <fullName evidence="3">Sporulation integral membrane protein YlbJ</fullName>
    </submittedName>
</protein>
<feature type="domain" description="Nucleoside transporter/FeoB GTPase Gate" evidence="2">
    <location>
        <begin position="219"/>
        <end position="315"/>
    </location>
</feature>
<dbReference type="Pfam" id="PF07670">
    <property type="entry name" value="Gate"/>
    <property type="match status" value="2"/>
</dbReference>
<dbReference type="Proteomes" id="UP000221020">
    <property type="component" value="Unassembled WGS sequence"/>
</dbReference>
<dbReference type="InterPro" id="IPR011642">
    <property type="entry name" value="Gate_dom"/>
</dbReference>
<feature type="transmembrane region" description="Helical" evidence="1">
    <location>
        <begin position="77"/>
        <end position="96"/>
    </location>
</feature>
<evidence type="ECO:0000313" key="4">
    <source>
        <dbReference type="Proteomes" id="UP000221020"/>
    </source>
</evidence>
<comment type="caution">
    <text evidence="3">The sequence shown here is derived from an EMBL/GenBank/DDBJ whole genome shotgun (WGS) entry which is preliminary data.</text>
</comment>
<feature type="domain" description="Nucleoside transporter/FeoB GTPase Gate" evidence="2">
    <location>
        <begin position="42"/>
        <end position="139"/>
    </location>
</feature>
<evidence type="ECO:0000256" key="1">
    <source>
        <dbReference type="SAM" id="Phobius"/>
    </source>
</evidence>
<feature type="transmembrane region" description="Helical" evidence="1">
    <location>
        <begin position="325"/>
        <end position="346"/>
    </location>
</feature>
<reference evidence="3 4" key="1">
    <citation type="submission" date="2017-09" db="EMBL/GenBank/DDBJ databases">
        <title>Large-scale bioinformatics analysis of Bacillus genomes uncovers conserved roles of natural products in bacterial physiology.</title>
        <authorList>
            <consortium name="Agbiome Team Llc"/>
            <person name="Bleich R.M."/>
            <person name="Grubbs K.J."/>
            <person name="Santa Maria K.C."/>
            <person name="Allen S.E."/>
            <person name="Farag S."/>
            <person name="Shank E.A."/>
            <person name="Bowers A."/>
        </authorList>
    </citation>
    <scope>NUCLEOTIDE SEQUENCE [LARGE SCALE GENOMIC DNA]</scope>
    <source>
        <strain evidence="3 4">AFS092012</strain>
    </source>
</reference>
<name>A0AA91VFC9_9BACI</name>
<dbReference type="NCBIfam" id="TIGR02871">
    <property type="entry name" value="spore_ylbJ"/>
    <property type="match status" value="1"/>
</dbReference>
<sequence>MYEKWKTVFLTIMMIFLTLSLVLHPQAALQASIRGLNIWWEVVFPSLLPFFILAELLISIGVVKFIGVILEPLMRPLFRVPGIGGFVWAMGMASGFPAGAKLSARLRQSNQLTQIEAERLVSFTNSSNPLFIFGAVSIGFFNNPKLGFILAAAHYISNFTVGLLMRFYGNNKTYIKDKHSIRKRPLQNAFSVLHETRLQEKRPIGKLLGDAIISSIQTLLMIGGFIVLFSVLNKMITVFQLTAALAFIMQHILSCFQLSPHFSIPILSGLFEMTLGSQMISQITETTILEQAMVTSFILAFSGLSIQAQVASILADTDIRFKPYFFARIIQSILAPIYTFIFWGPLYEKSHSFSPTQQDIPVFLSNHSSILEKIWGLALHYGPIFTLFCLYLYVILLFLRTINKEKPRSF</sequence>
<dbReference type="EMBL" id="NVOR01000007">
    <property type="protein sequence ID" value="PED84346.1"/>
    <property type="molecule type" value="Genomic_DNA"/>
</dbReference>